<reference evidence="2 3" key="1">
    <citation type="submission" date="2020-08" db="EMBL/GenBank/DDBJ databases">
        <title>Genome sequence of Sphingomonas sediminicola KACC 15039T.</title>
        <authorList>
            <person name="Hyun D.-W."/>
            <person name="Bae J.-W."/>
        </authorList>
    </citation>
    <scope>NUCLEOTIDE SEQUENCE [LARGE SCALE GENOMIC DNA]</scope>
    <source>
        <strain evidence="2 3">KACC 15039</strain>
    </source>
</reference>
<evidence type="ECO:0000313" key="3">
    <source>
        <dbReference type="Proteomes" id="UP000516105"/>
    </source>
</evidence>
<name>A0ABX6T8E1_9SPHN</name>
<feature type="transmembrane region" description="Helical" evidence="1">
    <location>
        <begin position="150"/>
        <end position="170"/>
    </location>
</feature>
<sequence>MARIARGHRLRHVAVYLLFVGVAALLMMPAVIGPPMLYDSFIISWVWADQFTSEIARGNLYPRWLPLSNSGLGSPVFYYYPPIAFYVTAIFGLLGVSTYASVMAAFWSSYAMSGITAWHWLKERSSRPVLGALMFVAAPYHLFDFSRRGALAETVAISLIPLLAIGLRRIAEGRGIVLAALAYGVLICTHLPLALLASTFLIAPYALWHRRELPHFALACGLGIGFAAIYLGPALTLERHREAAMLYRYDFLRPEFWSIWSANLELGFVATVFLLMASLTALAVILIITRRDKWAFLALGILVISAGVVPAFWSLPLLAKVQFPYRALPIAEFALVTAVASARFRPLLLIIMMPVAYLSATFLLQPRSGEIPTVASIQADHPDLPEYLPPGVMALEDSSDPGELARSLLPPPQVPGKVVEPHFYFPAWSCGEMHPQTKLLMHNPGCSPRIVWTREERVGALITLLSLAALAWLGFRQTREPTIRIANQARGKR</sequence>
<dbReference type="EMBL" id="CP060782">
    <property type="protein sequence ID" value="QNP46045.1"/>
    <property type="molecule type" value="Genomic_DNA"/>
</dbReference>
<evidence type="ECO:0008006" key="4">
    <source>
        <dbReference type="Google" id="ProtNLM"/>
    </source>
</evidence>
<accession>A0ABX6T8E1</accession>
<proteinExistence type="predicted"/>
<keyword evidence="3" id="KW-1185">Reference proteome</keyword>
<feature type="transmembrane region" description="Helical" evidence="1">
    <location>
        <begin position="176"/>
        <end position="203"/>
    </location>
</feature>
<keyword evidence="1" id="KW-1133">Transmembrane helix</keyword>
<feature type="transmembrane region" description="Helical" evidence="1">
    <location>
        <begin position="458"/>
        <end position="475"/>
    </location>
</feature>
<dbReference type="RefSeq" id="WP_187708998.1">
    <property type="nucleotide sequence ID" value="NZ_CP060782.1"/>
</dbReference>
<keyword evidence="1" id="KW-0812">Transmembrane</keyword>
<dbReference type="Proteomes" id="UP000516105">
    <property type="component" value="Chromosome"/>
</dbReference>
<feature type="transmembrane region" description="Helical" evidence="1">
    <location>
        <begin position="77"/>
        <end position="96"/>
    </location>
</feature>
<feature type="transmembrane region" description="Helical" evidence="1">
    <location>
        <begin position="12"/>
        <end position="32"/>
    </location>
</feature>
<feature type="transmembrane region" description="Helical" evidence="1">
    <location>
        <begin position="215"/>
        <end position="237"/>
    </location>
</feature>
<gene>
    <name evidence="2" type="ORF">H9L14_01860</name>
</gene>
<evidence type="ECO:0000313" key="2">
    <source>
        <dbReference type="EMBL" id="QNP46045.1"/>
    </source>
</evidence>
<organism evidence="2 3">
    <name type="scientific">Sphingomonas sediminicola</name>
    <dbReference type="NCBI Taxonomy" id="386874"/>
    <lineage>
        <taxon>Bacteria</taxon>
        <taxon>Pseudomonadati</taxon>
        <taxon>Pseudomonadota</taxon>
        <taxon>Alphaproteobacteria</taxon>
        <taxon>Sphingomonadales</taxon>
        <taxon>Sphingomonadaceae</taxon>
        <taxon>Sphingomonas</taxon>
    </lineage>
</organism>
<feature type="transmembrane region" description="Helical" evidence="1">
    <location>
        <begin position="294"/>
        <end position="317"/>
    </location>
</feature>
<feature type="transmembrane region" description="Helical" evidence="1">
    <location>
        <begin position="257"/>
        <end position="287"/>
    </location>
</feature>
<evidence type="ECO:0000256" key="1">
    <source>
        <dbReference type="SAM" id="Phobius"/>
    </source>
</evidence>
<protein>
    <recommendedName>
        <fullName evidence="4">Membrane protein 6-pyruvoyl-tetrahydropterin synthase-related domain-containing protein</fullName>
    </recommendedName>
</protein>
<keyword evidence="1" id="KW-0472">Membrane</keyword>